<organism evidence="1 2">
    <name type="scientific">Coilia grayii</name>
    <name type="common">Gray's grenadier anchovy</name>
    <dbReference type="NCBI Taxonomy" id="363190"/>
    <lineage>
        <taxon>Eukaryota</taxon>
        <taxon>Metazoa</taxon>
        <taxon>Chordata</taxon>
        <taxon>Craniata</taxon>
        <taxon>Vertebrata</taxon>
        <taxon>Euteleostomi</taxon>
        <taxon>Actinopterygii</taxon>
        <taxon>Neopterygii</taxon>
        <taxon>Teleostei</taxon>
        <taxon>Clupei</taxon>
        <taxon>Clupeiformes</taxon>
        <taxon>Clupeoidei</taxon>
        <taxon>Engraulidae</taxon>
        <taxon>Coilinae</taxon>
        <taxon>Coilia</taxon>
    </lineage>
</organism>
<keyword evidence="2" id="KW-1185">Reference proteome</keyword>
<sequence length="604" mass="69977">MQMCFRMLGMERLLKKTSSYRSVPLQSQLSCIKTPLKWSTHLDLAKKKHKLLAMYMTLGDILPYNRSCIDPMQLVMLCRESDYVFFGQEKVFSCLLRDLKDLEESGIAVAESETVKGVETIRSALPYLGEDTFKEIAQHLAVLGVRKSEDLELLNPENLCPVLPLVDSIRLLRAFKKGNVSHEISSEPDVVLTLTPVPQSELVAIPVSLQNWVPTLQVPWEKMHETLRRSLLQKKRPRLADRRHMVRVIADSVRQVCLNPPFKQCAELAKTIVEMYPESFEDRTEEGERLGSGYYTLSRQLRTRIEFLNRDNTFTRLRKPKQSSSSDEVENCTPTPKCAKIDSYGCINWQPQELPEGENQNSLLAKKMELMSTYSQQGQRPAEQRRVGELMELTYAQQRREINGTPSLSVSELQKEWPFLFIPKFLLQHFNKLTGIELEIRLQESLPGKGRRILQFFKSQLLKWKKEVKTVLSSLEKEMEALNPGVAAILVLMSYFKEKEEAIFLLADLYCTSTSVQALICLHTCTHIELDCMLRNKKKMDKVFYEFIYFYRFFVRINPEQSICAAKFHKSKTTGKMVQRKTQSLNPHVASFIRDFIEYDWQNN</sequence>
<accession>A0ABD1KHE8</accession>
<name>A0ABD1KHE8_9TELE</name>
<evidence type="ECO:0000313" key="1">
    <source>
        <dbReference type="EMBL" id="KAL2098416.1"/>
    </source>
</evidence>
<dbReference type="PANTHER" id="PTHR31025">
    <property type="entry name" value="SI:CH211-196P9.1-RELATED"/>
    <property type="match status" value="1"/>
</dbReference>
<gene>
    <name evidence="1" type="ORF">ACEWY4_007623</name>
</gene>
<evidence type="ECO:0000313" key="2">
    <source>
        <dbReference type="Proteomes" id="UP001591681"/>
    </source>
</evidence>
<comment type="caution">
    <text evidence="1">The sequence shown here is derived from an EMBL/GenBank/DDBJ whole genome shotgun (WGS) entry which is preliminary data.</text>
</comment>
<dbReference type="PANTHER" id="PTHR31025:SF22">
    <property type="entry name" value="IP13529P"/>
    <property type="match status" value="1"/>
</dbReference>
<dbReference type="Proteomes" id="UP001591681">
    <property type="component" value="Unassembled WGS sequence"/>
</dbReference>
<protein>
    <submittedName>
        <fullName evidence="1">Uncharacterized protein</fullName>
    </submittedName>
</protein>
<reference evidence="1 2" key="1">
    <citation type="submission" date="2024-09" db="EMBL/GenBank/DDBJ databases">
        <title>A chromosome-level genome assembly of Gray's grenadier anchovy, Coilia grayii.</title>
        <authorList>
            <person name="Fu Z."/>
        </authorList>
    </citation>
    <scope>NUCLEOTIDE SEQUENCE [LARGE SCALE GENOMIC DNA]</scope>
    <source>
        <strain evidence="1">G4</strain>
        <tissue evidence="1">Muscle</tissue>
    </source>
</reference>
<proteinExistence type="predicted"/>
<dbReference type="AlphaFoldDB" id="A0ABD1KHE8"/>
<dbReference type="EMBL" id="JBHFQA010000006">
    <property type="protein sequence ID" value="KAL2098416.1"/>
    <property type="molecule type" value="Genomic_DNA"/>
</dbReference>